<proteinExistence type="predicted"/>
<evidence type="ECO:0000256" key="2">
    <source>
        <dbReference type="ARBA" id="ARBA00022857"/>
    </source>
</evidence>
<evidence type="ECO:0000313" key="6">
    <source>
        <dbReference type="Proteomes" id="UP000192907"/>
    </source>
</evidence>
<feature type="domain" description="Bacterial bifunctional deaminase-reductase C-terminal" evidence="4">
    <location>
        <begin position="29"/>
        <end position="207"/>
    </location>
</feature>
<dbReference type="PANTHER" id="PTHR38011:SF7">
    <property type="entry name" value="2,5-DIAMINO-6-RIBOSYLAMINO-4(3H)-PYRIMIDINONE 5'-PHOSPHATE REDUCTASE"/>
    <property type="match status" value="1"/>
</dbReference>
<dbReference type="InterPro" id="IPR050765">
    <property type="entry name" value="Riboflavin_Biosynth_HTPR"/>
</dbReference>
<dbReference type="STRING" id="1513793.SAMN06296036_11363"/>
<name>A0A1Y6C3B6_9BACT</name>
<keyword evidence="2" id="KW-0521">NADP</keyword>
<dbReference type="SUPFAM" id="SSF53597">
    <property type="entry name" value="Dihydrofolate reductase-like"/>
    <property type="match status" value="1"/>
</dbReference>
<dbReference type="PANTHER" id="PTHR38011">
    <property type="entry name" value="DIHYDROFOLATE REDUCTASE FAMILY PROTEIN (AFU_ORTHOLOGUE AFUA_8G06820)"/>
    <property type="match status" value="1"/>
</dbReference>
<dbReference type="OrthoDB" id="2313602at2"/>
<dbReference type="AlphaFoldDB" id="A0A1Y6C3B6"/>
<keyword evidence="3" id="KW-0560">Oxidoreductase</keyword>
<dbReference type="EMBL" id="FWZT01000013">
    <property type="protein sequence ID" value="SMF43246.1"/>
    <property type="molecule type" value="Genomic_DNA"/>
</dbReference>
<keyword evidence="6" id="KW-1185">Reference proteome</keyword>
<dbReference type="Gene3D" id="3.40.430.10">
    <property type="entry name" value="Dihydrofolate Reductase, subunit A"/>
    <property type="match status" value="1"/>
</dbReference>
<sequence>MDSCTIRAKILAELIEQHEGCLREDRETPFVTLSFAQSLDACLSAEKDQSTKISDYEADILTHQIRAIHDGILVGINTILVDDPQLNVRLVEGPSPTAVVLDPNLDTPTDSRIFKLRCKTPIICCDETVPLSKREEFQGATGANLLAGSFSEPFYLYKIMSKLKNLEIKTLMVEGGGRTIHDFLQNSLVNYFVVTLSPVFLGSQRSVRYSNFRVSLSGVIDQAQYQILGPDLIVYGRYQDHRASSEMVACP</sequence>
<evidence type="ECO:0000256" key="1">
    <source>
        <dbReference type="ARBA" id="ARBA00005104"/>
    </source>
</evidence>
<gene>
    <name evidence="5" type="ORF">SAMN06296036_11363</name>
</gene>
<evidence type="ECO:0000313" key="5">
    <source>
        <dbReference type="EMBL" id="SMF43246.1"/>
    </source>
</evidence>
<protein>
    <submittedName>
        <fullName evidence="5">2,5-diamino-6-(Ribosylamino)-4(3H)-pyrimidinone 5'-phosphate reductase</fullName>
    </submittedName>
</protein>
<dbReference type="Proteomes" id="UP000192907">
    <property type="component" value="Unassembled WGS sequence"/>
</dbReference>
<reference evidence="6" key="1">
    <citation type="submission" date="2017-04" db="EMBL/GenBank/DDBJ databases">
        <authorList>
            <person name="Varghese N."/>
            <person name="Submissions S."/>
        </authorList>
    </citation>
    <scope>NUCLEOTIDE SEQUENCE [LARGE SCALE GENOMIC DNA]</scope>
    <source>
        <strain evidence="6">RKEM611</strain>
    </source>
</reference>
<evidence type="ECO:0000256" key="3">
    <source>
        <dbReference type="ARBA" id="ARBA00023002"/>
    </source>
</evidence>
<dbReference type="GO" id="GO:0008703">
    <property type="term" value="F:5-amino-6-(5-phosphoribosylamino)uracil reductase activity"/>
    <property type="evidence" value="ECO:0007669"/>
    <property type="project" value="InterPro"/>
</dbReference>
<organism evidence="5 6">
    <name type="scientific">Pseudobacteriovorax antillogorgiicola</name>
    <dbReference type="NCBI Taxonomy" id="1513793"/>
    <lineage>
        <taxon>Bacteria</taxon>
        <taxon>Pseudomonadati</taxon>
        <taxon>Bdellovibrionota</taxon>
        <taxon>Oligoflexia</taxon>
        <taxon>Oligoflexales</taxon>
        <taxon>Pseudobacteriovoracaceae</taxon>
        <taxon>Pseudobacteriovorax</taxon>
    </lineage>
</organism>
<comment type="pathway">
    <text evidence="1">Cofactor biosynthesis; riboflavin biosynthesis.</text>
</comment>
<dbReference type="GO" id="GO:0009231">
    <property type="term" value="P:riboflavin biosynthetic process"/>
    <property type="evidence" value="ECO:0007669"/>
    <property type="project" value="InterPro"/>
</dbReference>
<dbReference type="InterPro" id="IPR002734">
    <property type="entry name" value="RibDG_C"/>
</dbReference>
<accession>A0A1Y6C3B6</accession>
<dbReference type="Pfam" id="PF01872">
    <property type="entry name" value="RibD_C"/>
    <property type="match status" value="1"/>
</dbReference>
<dbReference type="InterPro" id="IPR024072">
    <property type="entry name" value="DHFR-like_dom_sf"/>
</dbReference>
<evidence type="ECO:0000259" key="4">
    <source>
        <dbReference type="Pfam" id="PF01872"/>
    </source>
</evidence>